<evidence type="ECO:0000313" key="16">
    <source>
        <dbReference type="Proteomes" id="UP000245884"/>
    </source>
</evidence>
<dbReference type="InterPro" id="IPR022880">
    <property type="entry name" value="DNApol_IV"/>
</dbReference>
<dbReference type="OrthoDB" id="1747274at2759"/>
<feature type="domain" description="UmuC" evidence="14">
    <location>
        <begin position="143"/>
        <end position="322"/>
    </location>
</feature>
<dbReference type="HAMAP" id="MF_01113">
    <property type="entry name" value="DNApol_IV"/>
    <property type="match status" value="1"/>
</dbReference>
<name>A0A316UU43_9BASI</name>
<dbReference type="GO" id="GO:0070987">
    <property type="term" value="P:error-free translesion synthesis"/>
    <property type="evidence" value="ECO:0007669"/>
    <property type="project" value="UniProtKB-ARBA"/>
</dbReference>
<dbReference type="CDD" id="cd03586">
    <property type="entry name" value="PolY_Pol_IV_kappa"/>
    <property type="match status" value="1"/>
</dbReference>
<comment type="catalytic activity">
    <reaction evidence="12">
        <text>DNA(n) + a 2'-deoxyribonucleoside 5'-triphosphate = DNA(n+1) + diphosphate</text>
        <dbReference type="Rhea" id="RHEA:22508"/>
        <dbReference type="Rhea" id="RHEA-COMP:17339"/>
        <dbReference type="Rhea" id="RHEA-COMP:17340"/>
        <dbReference type="ChEBI" id="CHEBI:33019"/>
        <dbReference type="ChEBI" id="CHEBI:61560"/>
        <dbReference type="ChEBI" id="CHEBI:173112"/>
        <dbReference type="EC" id="2.7.7.7"/>
    </reaction>
</comment>
<sequence length="484" mass="53656">MESLSVDEQQAASSSSTSPSAPDTRPTSISPQKRRRVEDSTNAAPHASLLKRMGGPSAGKAGLALDQAEINRRIYEASKGSKYFENERRNDERITRKVEAMLARMDERLRAVPEGGPEWLAIEKKADALASKLESTRDLSRHIVHCDMDQFYGAVELKRDPSLKGKAFGVGKGVLVTASYEARAYGCRSGMATYIAEALCPHLITVPNDMQAYVAASQDVMSIFRRFDSNLAQASLDEAYLDVTDHCRINGVGVDDTIAELRRQVREETGLTVSVGVAPNTMLAKIGSDKNKPDGQFRLEATASDCIDFMHALPVRKVPGVGRVTERILQALGVETCGDIWRLRVRIALVLGDGDLEWLLRYNLGIASSIVEPGKREERKSVGREHTFQPTNDPERLLELLRESADRVAEDLKKLDFVGKRVTLTCKAADFQRFTRDQTQTGYVSQADDIFRITRTLLEHELKIQPGLSLRLIGARVSTLKDVR</sequence>
<dbReference type="GO" id="GO:0046872">
    <property type="term" value="F:metal ion binding"/>
    <property type="evidence" value="ECO:0007669"/>
    <property type="project" value="UniProtKB-KW"/>
</dbReference>
<dbReference type="Pfam" id="PF00817">
    <property type="entry name" value="IMS"/>
    <property type="match status" value="1"/>
</dbReference>
<keyword evidence="6" id="KW-0235">DNA replication</keyword>
<dbReference type="PANTHER" id="PTHR11076:SF33">
    <property type="entry name" value="DNA POLYMERASE KAPPA"/>
    <property type="match status" value="1"/>
</dbReference>
<evidence type="ECO:0000256" key="11">
    <source>
        <dbReference type="ARBA" id="ARBA00023204"/>
    </source>
</evidence>
<dbReference type="GO" id="GO:0006281">
    <property type="term" value="P:DNA repair"/>
    <property type="evidence" value="ECO:0007669"/>
    <property type="project" value="UniProtKB-KW"/>
</dbReference>
<feature type="non-terminal residue" evidence="15">
    <location>
        <position position="484"/>
    </location>
</feature>
<dbReference type="GO" id="GO:0042276">
    <property type="term" value="P:error-prone translesion synthesis"/>
    <property type="evidence" value="ECO:0007669"/>
    <property type="project" value="TreeGrafter"/>
</dbReference>
<evidence type="ECO:0000256" key="6">
    <source>
        <dbReference type="ARBA" id="ARBA00022705"/>
    </source>
</evidence>
<dbReference type="GeneID" id="37026193"/>
<dbReference type="Gene3D" id="3.30.70.270">
    <property type="match status" value="1"/>
</dbReference>
<dbReference type="FunFam" id="1.10.150.810:FF:000003">
    <property type="entry name" value="DNA polymerase kappa subunit"/>
    <property type="match status" value="1"/>
</dbReference>
<dbReference type="FunFam" id="3.40.1170.60:FF:000014">
    <property type="entry name" value="Related to DNA polymerase kappa"/>
    <property type="match status" value="1"/>
</dbReference>
<feature type="compositionally biased region" description="Low complexity" evidence="13">
    <location>
        <begin position="11"/>
        <end position="28"/>
    </location>
</feature>
<dbReference type="InterPro" id="IPR024728">
    <property type="entry name" value="PolY_HhH_motif"/>
</dbReference>
<evidence type="ECO:0000256" key="1">
    <source>
        <dbReference type="ARBA" id="ARBA00010945"/>
    </source>
</evidence>
<dbReference type="Gene3D" id="3.30.1490.100">
    <property type="entry name" value="DNA polymerase, Y-family, little finger domain"/>
    <property type="match status" value="1"/>
</dbReference>
<dbReference type="InterPro" id="IPR001126">
    <property type="entry name" value="UmuC"/>
</dbReference>
<feature type="region of interest" description="Disordered" evidence="13">
    <location>
        <begin position="1"/>
        <end position="60"/>
    </location>
</feature>
<feature type="compositionally biased region" description="Polar residues" evidence="13">
    <location>
        <begin position="1"/>
        <end position="10"/>
    </location>
</feature>
<dbReference type="Proteomes" id="UP000245884">
    <property type="component" value="Unassembled WGS sequence"/>
</dbReference>
<comment type="similarity">
    <text evidence="1">Belongs to the DNA polymerase type-Y family.</text>
</comment>
<keyword evidence="9" id="KW-0460">Magnesium</keyword>
<dbReference type="Pfam" id="PF11798">
    <property type="entry name" value="IMS_HHH"/>
    <property type="match status" value="1"/>
</dbReference>
<dbReference type="Gene3D" id="1.10.150.810">
    <property type="match status" value="2"/>
</dbReference>
<evidence type="ECO:0000256" key="12">
    <source>
        <dbReference type="ARBA" id="ARBA00049244"/>
    </source>
</evidence>
<evidence type="ECO:0000256" key="10">
    <source>
        <dbReference type="ARBA" id="ARBA00022932"/>
    </source>
</evidence>
<proteinExistence type="inferred from homology"/>
<dbReference type="InterPro" id="IPR043502">
    <property type="entry name" value="DNA/RNA_pol_sf"/>
</dbReference>
<dbReference type="AlphaFoldDB" id="A0A316UU43"/>
<dbReference type="NCBIfam" id="NF002677">
    <property type="entry name" value="PRK02406.1"/>
    <property type="match status" value="1"/>
</dbReference>
<dbReference type="InterPro" id="IPR017961">
    <property type="entry name" value="DNA_pol_Y-fam_little_finger"/>
</dbReference>
<keyword evidence="11" id="KW-0234">DNA repair</keyword>
<evidence type="ECO:0000256" key="4">
    <source>
        <dbReference type="ARBA" id="ARBA00022679"/>
    </source>
</evidence>
<dbReference type="FunFam" id="3.30.1490.100:FF:000004">
    <property type="entry name" value="DNA polymerase IV"/>
    <property type="match status" value="1"/>
</dbReference>
<organism evidence="15 16">
    <name type="scientific">Jaminaea rosea</name>
    <dbReference type="NCBI Taxonomy" id="1569628"/>
    <lineage>
        <taxon>Eukaryota</taxon>
        <taxon>Fungi</taxon>
        <taxon>Dikarya</taxon>
        <taxon>Basidiomycota</taxon>
        <taxon>Ustilaginomycotina</taxon>
        <taxon>Exobasidiomycetes</taxon>
        <taxon>Microstromatales</taxon>
        <taxon>Microstromatales incertae sedis</taxon>
        <taxon>Jaminaea</taxon>
    </lineage>
</organism>
<dbReference type="Gene3D" id="3.40.1170.60">
    <property type="match status" value="1"/>
</dbReference>
<evidence type="ECO:0000259" key="14">
    <source>
        <dbReference type="PROSITE" id="PS50173"/>
    </source>
</evidence>
<dbReference type="EC" id="2.7.7.7" evidence="2"/>
<evidence type="ECO:0000313" key="15">
    <source>
        <dbReference type="EMBL" id="PWN28514.1"/>
    </source>
</evidence>
<evidence type="ECO:0000256" key="3">
    <source>
        <dbReference type="ARBA" id="ARBA00016178"/>
    </source>
</evidence>
<dbReference type="GO" id="GO:0003887">
    <property type="term" value="F:DNA-directed DNA polymerase activity"/>
    <property type="evidence" value="ECO:0007669"/>
    <property type="project" value="UniProtKB-KW"/>
</dbReference>
<keyword evidence="10" id="KW-0239">DNA-directed DNA polymerase</keyword>
<evidence type="ECO:0000256" key="8">
    <source>
        <dbReference type="ARBA" id="ARBA00022763"/>
    </source>
</evidence>
<keyword evidence="7" id="KW-0479">Metal-binding</keyword>
<evidence type="ECO:0000256" key="5">
    <source>
        <dbReference type="ARBA" id="ARBA00022695"/>
    </source>
</evidence>
<dbReference type="Pfam" id="PF11799">
    <property type="entry name" value="IMS_C"/>
    <property type="match status" value="1"/>
</dbReference>
<evidence type="ECO:0000256" key="2">
    <source>
        <dbReference type="ARBA" id="ARBA00012417"/>
    </source>
</evidence>
<keyword evidence="5" id="KW-0548">Nucleotidyltransferase</keyword>
<keyword evidence="16" id="KW-1185">Reference proteome</keyword>
<dbReference type="InterPro" id="IPR036775">
    <property type="entry name" value="DNA_pol_Y-fam_lit_finger_sf"/>
</dbReference>
<dbReference type="GO" id="GO:0006260">
    <property type="term" value="P:DNA replication"/>
    <property type="evidence" value="ECO:0007669"/>
    <property type="project" value="UniProtKB-KW"/>
</dbReference>
<dbReference type="PROSITE" id="PS50173">
    <property type="entry name" value="UMUC"/>
    <property type="match status" value="1"/>
</dbReference>
<dbReference type="GO" id="GO:0003684">
    <property type="term" value="F:damaged DNA binding"/>
    <property type="evidence" value="ECO:0007669"/>
    <property type="project" value="InterPro"/>
</dbReference>
<reference evidence="15 16" key="1">
    <citation type="journal article" date="2018" name="Mol. Biol. Evol.">
        <title>Broad Genomic Sampling Reveals a Smut Pathogenic Ancestry of the Fungal Clade Ustilaginomycotina.</title>
        <authorList>
            <person name="Kijpornyongpan T."/>
            <person name="Mondo S.J."/>
            <person name="Barry K."/>
            <person name="Sandor L."/>
            <person name="Lee J."/>
            <person name="Lipzen A."/>
            <person name="Pangilinan J."/>
            <person name="LaButti K."/>
            <person name="Hainaut M."/>
            <person name="Henrissat B."/>
            <person name="Grigoriev I.V."/>
            <person name="Spatafora J.W."/>
            <person name="Aime M.C."/>
        </authorList>
    </citation>
    <scope>NUCLEOTIDE SEQUENCE [LARGE SCALE GENOMIC DNA]</scope>
    <source>
        <strain evidence="15 16">MCA 5214</strain>
    </source>
</reference>
<dbReference type="RefSeq" id="XP_025363126.1">
    <property type="nucleotide sequence ID" value="XM_025504370.1"/>
</dbReference>
<dbReference type="STRING" id="1569628.A0A316UU43"/>
<keyword evidence="4" id="KW-0808">Transferase</keyword>
<evidence type="ECO:0000256" key="13">
    <source>
        <dbReference type="SAM" id="MobiDB-lite"/>
    </source>
</evidence>
<evidence type="ECO:0000256" key="7">
    <source>
        <dbReference type="ARBA" id="ARBA00022723"/>
    </source>
</evidence>
<dbReference type="SUPFAM" id="SSF100879">
    <property type="entry name" value="Lesion bypass DNA polymerase (Y-family), little finger domain"/>
    <property type="match status" value="1"/>
</dbReference>
<gene>
    <name evidence="15" type="ORF">BDZ90DRAFT_218587</name>
</gene>
<keyword evidence="8" id="KW-0227">DNA damage</keyword>
<dbReference type="InterPro" id="IPR050116">
    <property type="entry name" value="DNA_polymerase-Y"/>
</dbReference>
<evidence type="ECO:0000256" key="9">
    <source>
        <dbReference type="ARBA" id="ARBA00022842"/>
    </source>
</evidence>
<dbReference type="SUPFAM" id="SSF56672">
    <property type="entry name" value="DNA/RNA polymerases"/>
    <property type="match status" value="1"/>
</dbReference>
<dbReference type="GO" id="GO:0005634">
    <property type="term" value="C:nucleus"/>
    <property type="evidence" value="ECO:0007669"/>
    <property type="project" value="TreeGrafter"/>
</dbReference>
<protein>
    <recommendedName>
        <fullName evidence="3">DNA polymerase kappa</fullName>
        <ecNumber evidence="2">2.7.7.7</ecNumber>
    </recommendedName>
</protein>
<dbReference type="PANTHER" id="PTHR11076">
    <property type="entry name" value="DNA REPAIR POLYMERASE UMUC / TRANSFERASE FAMILY MEMBER"/>
    <property type="match status" value="1"/>
</dbReference>
<dbReference type="EMBL" id="KZ819665">
    <property type="protein sequence ID" value="PWN28514.1"/>
    <property type="molecule type" value="Genomic_DNA"/>
</dbReference>
<dbReference type="InterPro" id="IPR043128">
    <property type="entry name" value="Rev_trsase/Diguanyl_cyclase"/>
</dbReference>
<accession>A0A316UU43</accession>